<dbReference type="EMBL" id="JACHOT010000002">
    <property type="protein sequence ID" value="MBB4650582.1"/>
    <property type="molecule type" value="Genomic_DNA"/>
</dbReference>
<evidence type="ECO:0000256" key="4">
    <source>
        <dbReference type="PROSITE-ProRule" id="PRU00504"/>
    </source>
</evidence>
<evidence type="ECO:0000256" key="1">
    <source>
        <dbReference type="ARBA" id="ARBA00022729"/>
    </source>
</evidence>
<dbReference type="PANTHER" id="PTHR10680">
    <property type="entry name" value="PEPTIDYL-GLYCINE ALPHA-AMIDATING MONOOXYGENASE"/>
    <property type="match status" value="1"/>
</dbReference>
<dbReference type="Pfam" id="PF01436">
    <property type="entry name" value="NHL"/>
    <property type="match status" value="1"/>
</dbReference>
<dbReference type="PANTHER" id="PTHR10680:SF38">
    <property type="entry name" value="BLL1368 PROTEIN"/>
    <property type="match status" value="1"/>
</dbReference>
<feature type="repeat" description="NHL" evidence="4">
    <location>
        <begin position="169"/>
        <end position="208"/>
    </location>
</feature>
<accession>A0ABR6L198</accession>
<keyword evidence="2" id="KW-0677">Repeat</keyword>
<dbReference type="SUPFAM" id="SSF101898">
    <property type="entry name" value="NHL repeat"/>
    <property type="match status" value="1"/>
</dbReference>
<evidence type="ECO:0000256" key="2">
    <source>
        <dbReference type="ARBA" id="ARBA00022737"/>
    </source>
</evidence>
<dbReference type="InterPro" id="IPR011042">
    <property type="entry name" value="6-blade_b-propeller_TolB-like"/>
</dbReference>
<dbReference type="PROSITE" id="PS51125">
    <property type="entry name" value="NHL"/>
    <property type="match status" value="2"/>
</dbReference>
<evidence type="ECO:0000256" key="3">
    <source>
        <dbReference type="ARBA" id="ARBA00023180"/>
    </source>
</evidence>
<reference evidence="5 6" key="1">
    <citation type="submission" date="2020-08" db="EMBL/GenBank/DDBJ databases">
        <title>Genomic Encyclopedia of Type Strains, Phase IV (KMG-IV): sequencing the most valuable type-strain genomes for metagenomic binning, comparative biology and taxonomic classification.</title>
        <authorList>
            <person name="Goeker M."/>
        </authorList>
    </citation>
    <scope>NUCLEOTIDE SEQUENCE [LARGE SCALE GENOMIC DNA]</scope>
    <source>
        <strain evidence="5 6">DSM 7050</strain>
    </source>
</reference>
<keyword evidence="3" id="KW-0325">Glycoprotein</keyword>
<keyword evidence="5" id="KW-0238">DNA-binding</keyword>
<dbReference type="CDD" id="cd14958">
    <property type="entry name" value="NHL_PAL_like"/>
    <property type="match status" value="1"/>
</dbReference>
<keyword evidence="6" id="KW-1185">Reference proteome</keyword>
<proteinExistence type="predicted"/>
<keyword evidence="1" id="KW-0732">Signal</keyword>
<evidence type="ECO:0000313" key="6">
    <source>
        <dbReference type="Proteomes" id="UP000539538"/>
    </source>
</evidence>
<dbReference type="Proteomes" id="UP000539538">
    <property type="component" value="Unassembled WGS sequence"/>
</dbReference>
<sequence length="302" mass="33209">MTVGQNGFYYSLVENWGEKSLGSQINFVSGVAIDAQDNVYTFARDTTPVMVFTPEGELIARWGEGQFTRAHGIAIGTDGNVYCADDKDHTIRSFTQRGEPVRTWGTKGKPVENGYDGATPTSVRFGGGPFNRPTNVAFAPDGTMFVSDGYGNARVHKFGSDGQYLKSWGEPGNGPGEFLIVHCVAVDPRGRVVVADRENNRLQFFTQEGEFLEQWPLSSRPEEIDFDKEGNLYVAEGFGLISIFDLDGKLLASWGKEQPDDGKAAEFVPKAHTMAVDSKGSVYVASQNFQKNGFVKKFERVN</sequence>
<name>A0ABR6L198_9HYPH</name>
<comment type="caution">
    <text evidence="5">The sequence shown here is derived from an EMBL/GenBank/DDBJ whole genome shotgun (WGS) entry which is preliminary data.</text>
</comment>
<organism evidence="5 6">
    <name type="scientific">Aminobacter niigataensis</name>
    <dbReference type="NCBI Taxonomy" id="83265"/>
    <lineage>
        <taxon>Bacteria</taxon>
        <taxon>Pseudomonadati</taxon>
        <taxon>Pseudomonadota</taxon>
        <taxon>Alphaproteobacteria</taxon>
        <taxon>Hyphomicrobiales</taxon>
        <taxon>Phyllobacteriaceae</taxon>
        <taxon>Aminobacter</taxon>
    </lineage>
</organism>
<dbReference type="GO" id="GO:0003677">
    <property type="term" value="F:DNA binding"/>
    <property type="evidence" value="ECO:0007669"/>
    <property type="project" value="UniProtKB-KW"/>
</dbReference>
<protein>
    <submittedName>
        <fullName evidence="5">DNA-binding beta-propeller fold protein YncE</fullName>
    </submittedName>
</protein>
<dbReference type="InterPro" id="IPR001258">
    <property type="entry name" value="NHL_repeat"/>
</dbReference>
<gene>
    <name evidence="5" type="ORF">GGQ99_002337</name>
</gene>
<dbReference type="RefSeq" id="WP_183262636.1">
    <property type="nucleotide sequence ID" value="NZ_BAAAVZ010000002.1"/>
</dbReference>
<feature type="repeat" description="NHL" evidence="4">
    <location>
        <begin position="117"/>
        <end position="161"/>
    </location>
</feature>
<evidence type="ECO:0000313" key="5">
    <source>
        <dbReference type="EMBL" id="MBB4650582.1"/>
    </source>
</evidence>
<dbReference type="Gene3D" id="2.120.10.30">
    <property type="entry name" value="TolB, C-terminal domain"/>
    <property type="match status" value="2"/>
</dbReference>